<protein>
    <recommendedName>
        <fullName evidence="4">S-adenosyl-L-methionine-dependent methyltransferase</fullName>
        <ecNumber evidence="4">2.1.1.-</ecNumber>
    </recommendedName>
</protein>
<keyword evidence="2 4" id="KW-0489">Methyltransferase</keyword>
<dbReference type="SUPFAM" id="SSF53335">
    <property type="entry name" value="S-adenosyl-L-methionine-dependent methyltransferases"/>
    <property type="match status" value="1"/>
</dbReference>
<dbReference type="AlphaFoldDB" id="A0A4P2VJK5"/>
<name>A0A4P2VJK5_FLUSA</name>
<dbReference type="KEGG" id="sbf:JCM31447_13340"/>
<dbReference type="EMBL" id="AP019368">
    <property type="protein sequence ID" value="BBH52891.1"/>
    <property type="molecule type" value="Genomic_DNA"/>
</dbReference>
<keyword evidence="6" id="KW-1185">Reference proteome</keyword>
<comment type="function">
    <text evidence="4">Exhibits S-adenosyl-L-methionine-dependent methyltransferase activity.</text>
</comment>
<dbReference type="Pfam" id="PF04072">
    <property type="entry name" value="LCM"/>
    <property type="match status" value="1"/>
</dbReference>
<gene>
    <name evidence="5" type="ORF">JCM31447_13340</name>
</gene>
<dbReference type="InterPro" id="IPR029063">
    <property type="entry name" value="SAM-dependent_MTases_sf"/>
</dbReference>
<sequence>MKANKASSTALFISRSIAYSSKNPNLKYFVPDKVKEINERFLKTAFGWKSIVFKNSGKYFLSRLLMQTFEKTVAPGLNLYFLLRKKKIEEIILTNNLFSNTEQIVILGAGADSLGLRISEEMRSMKVFEIDHPETQKIKQKMLHNYQKEIGKNLFLIPVDLAHKKLHAVLEELENFSFDKKTIFLAEGLFMYLPLEVVKENLKIMNYFPKNKASFIFTYLIPAKNGKPFFSSQTFLANIFLKLNKEPLIWALNPEEIDGLLRSLKFSPGDHSNGEDLKKYYITDPKQQKLQIPSGEYITWAIN</sequence>
<evidence type="ECO:0000256" key="4">
    <source>
        <dbReference type="RuleBase" id="RU362030"/>
    </source>
</evidence>
<dbReference type="RefSeq" id="WP_130607757.1">
    <property type="nucleotide sequence ID" value="NZ_AP019368.1"/>
</dbReference>
<dbReference type="Proteomes" id="UP000291236">
    <property type="component" value="Chromosome"/>
</dbReference>
<evidence type="ECO:0000256" key="1">
    <source>
        <dbReference type="ARBA" id="ARBA00008138"/>
    </source>
</evidence>
<dbReference type="InterPro" id="IPR007213">
    <property type="entry name" value="Ppm1/Ppm2/Tcmp"/>
</dbReference>
<dbReference type="PANTHER" id="PTHR43619:SF2">
    <property type="entry name" value="S-ADENOSYL-L-METHIONINE-DEPENDENT METHYLTRANSFERASES SUPERFAMILY PROTEIN"/>
    <property type="match status" value="1"/>
</dbReference>
<dbReference type="PANTHER" id="PTHR43619">
    <property type="entry name" value="S-ADENOSYL-L-METHIONINE-DEPENDENT METHYLTRANSFERASE YKTD-RELATED"/>
    <property type="match status" value="1"/>
</dbReference>
<dbReference type="OrthoDB" id="9806164at2"/>
<dbReference type="GO" id="GO:0008168">
    <property type="term" value="F:methyltransferase activity"/>
    <property type="evidence" value="ECO:0007669"/>
    <property type="project" value="UniProtKB-UniRule"/>
</dbReference>
<evidence type="ECO:0000256" key="3">
    <source>
        <dbReference type="ARBA" id="ARBA00022679"/>
    </source>
</evidence>
<dbReference type="EC" id="2.1.1.-" evidence="4"/>
<comment type="similarity">
    <text evidence="1 4">Belongs to the UPF0677 family.</text>
</comment>
<dbReference type="GO" id="GO:0032259">
    <property type="term" value="P:methylation"/>
    <property type="evidence" value="ECO:0007669"/>
    <property type="project" value="UniProtKB-KW"/>
</dbReference>
<proteinExistence type="inferred from homology"/>
<keyword evidence="3 5" id="KW-0808">Transferase</keyword>
<dbReference type="InterPro" id="IPR011610">
    <property type="entry name" value="SAM_mthyl_Trfase_ML2640-like"/>
</dbReference>
<organism evidence="5 6">
    <name type="scientific">Fluviispira sanaruensis</name>
    <dbReference type="NCBI Taxonomy" id="2493639"/>
    <lineage>
        <taxon>Bacteria</taxon>
        <taxon>Pseudomonadati</taxon>
        <taxon>Bdellovibrionota</taxon>
        <taxon>Oligoflexia</taxon>
        <taxon>Silvanigrellales</taxon>
        <taxon>Silvanigrellaceae</taxon>
        <taxon>Fluviispira</taxon>
    </lineage>
</organism>
<evidence type="ECO:0000313" key="6">
    <source>
        <dbReference type="Proteomes" id="UP000291236"/>
    </source>
</evidence>
<accession>A0A4P2VJK5</accession>
<reference evidence="5 6" key="1">
    <citation type="submission" date="2018-12" db="EMBL/GenBank/DDBJ databases">
        <title>Rubrispira sanarue gen. nov., sp., nov., a member of the order Silvanigrellales, isolated from a brackish lake in Hamamatsu Japan.</title>
        <authorList>
            <person name="Maejima Y."/>
            <person name="Iino T."/>
            <person name="Muraguchi Y."/>
            <person name="Fukuda K."/>
            <person name="Nojiri H."/>
            <person name="Ohkuma M."/>
            <person name="Moriuchi R."/>
            <person name="Dohra H."/>
            <person name="Kimbara K."/>
            <person name="Shintani M."/>
        </authorList>
    </citation>
    <scope>NUCLEOTIDE SEQUENCE [LARGE SCALE GENOMIC DNA]</scope>
    <source>
        <strain evidence="5 6">RF1110005</strain>
    </source>
</reference>
<evidence type="ECO:0000313" key="5">
    <source>
        <dbReference type="EMBL" id="BBH52891.1"/>
    </source>
</evidence>
<evidence type="ECO:0000256" key="2">
    <source>
        <dbReference type="ARBA" id="ARBA00022603"/>
    </source>
</evidence>
<keyword evidence="4" id="KW-0949">S-adenosyl-L-methionine</keyword>
<dbReference type="NCBIfam" id="TIGR00027">
    <property type="entry name" value="mthyl_TIGR00027"/>
    <property type="match status" value="1"/>
</dbReference>
<dbReference type="Gene3D" id="3.40.50.150">
    <property type="entry name" value="Vaccinia Virus protein VP39"/>
    <property type="match status" value="1"/>
</dbReference>